<name>A0A066RR48_9GAMM</name>
<dbReference type="GO" id="GO:0006307">
    <property type="term" value="P:DNA alkylation repair"/>
    <property type="evidence" value="ECO:0007669"/>
    <property type="project" value="InterPro"/>
</dbReference>
<keyword evidence="5" id="KW-0223">Dioxygenase</keyword>
<keyword evidence="7" id="KW-0408">Iron</keyword>
<dbReference type="PANTHER" id="PTHR31212">
    <property type="entry name" value="ALPHA-KETOGLUTARATE-DEPENDENT DIOXYGENASE ALKB HOMOLOG 3"/>
    <property type="match status" value="1"/>
</dbReference>
<protein>
    <submittedName>
        <fullName evidence="10">DNA repair protein</fullName>
    </submittedName>
</protein>
<dbReference type="EMBL" id="JMIB01000005">
    <property type="protein sequence ID" value="KDM92829.1"/>
    <property type="molecule type" value="Genomic_DNA"/>
</dbReference>
<dbReference type="Pfam" id="PF13532">
    <property type="entry name" value="2OG-FeII_Oxy_2"/>
    <property type="match status" value="1"/>
</dbReference>
<dbReference type="GO" id="GO:0140097">
    <property type="term" value="F:catalytic activity, acting on DNA"/>
    <property type="evidence" value="ECO:0007669"/>
    <property type="project" value="UniProtKB-ARBA"/>
</dbReference>
<dbReference type="PROSITE" id="PS51471">
    <property type="entry name" value="FE2OG_OXY"/>
    <property type="match status" value="1"/>
</dbReference>
<dbReference type="RefSeq" id="WP_036748925.1">
    <property type="nucleotide sequence ID" value="NZ_JAGSGC010000002.1"/>
</dbReference>
<keyword evidence="8" id="KW-0234">DNA repair</keyword>
<dbReference type="GO" id="GO:0016787">
    <property type="term" value="F:hydrolase activity"/>
    <property type="evidence" value="ECO:0007669"/>
    <property type="project" value="UniProtKB-ARBA"/>
</dbReference>
<dbReference type="STRING" id="1654360.EA58_03470"/>
<evidence type="ECO:0000256" key="6">
    <source>
        <dbReference type="ARBA" id="ARBA00023002"/>
    </source>
</evidence>
<dbReference type="InterPro" id="IPR037151">
    <property type="entry name" value="AlkB-like_sf"/>
</dbReference>
<dbReference type="AlphaFoldDB" id="A0A066RR48"/>
<dbReference type="OrthoDB" id="190276at2"/>
<keyword evidence="2" id="KW-0479">Metal-binding</keyword>
<keyword evidence="6" id="KW-0560">Oxidoreductase</keyword>
<evidence type="ECO:0000313" key="11">
    <source>
        <dbReference type="Proteomes" id="UP000027192"/>
    </source>
</evidence>
<feature type="domain" description="Fe2OG dioxygenase" evidence="9">
    <location>
        <begin position="104"/>
        <end position="201"/>
    </location>
</feature>
<evidence type="ECO:0000256" key="5">
    <source>
        <dbReference type="ARBA" id="ARBA00022964"/>
    </source>
</evidence>
<evidence type="ECO:0000313" key="10">
    <source>
        <dbReference type="EMBL" id="KDM92829.1"/>
    </source>
</evidence>
<comment type="cofactor">
    <cofactor evidence="1">
        <name>Fe(2+)</name>
        <dbReference type="ChEBI" id="CHEBI:29033"/>
    </cofactor>
</comment>
<dbReference type="InterPro" id="IPR005123">
    <property type="entry name" value="Oxoglu/Fe-dep_dioxygenase_dom"/>
</dbReference>
<dbReference type="Proteomes" id="UP000027192">
    <property type="component" value="Unassembled WGS sequence"/>
</dbReference>
<organism evidence="10 11">
    <name type="scientific">Photobacterium galatheae</name>
    <dbReference type="NCBI Taxonomy" id="1654360"/>
    <lineage>
        <taxon>Bacteria</taxon>
        <taxon>Pseudomonadati</taxon>
        <taxon>Pseudomonadota</taxon>
        <taxon>Gammaproteobacteria</taxon>
        <taxon>Vibrionales</taxon>
        <taxon>Vibrionaceae</taxon>
        <taxon>Photobacterium</taxon>
    </lineage>
</organism>
<keyword evidence="11" id="KW-1185">Reference proteome</keyword>
<evidence type="ECO:0000256" key="3">
    <source>
        <dbReference type="ARBA" id="ARBA00022763"/>
    </source>
</evidence>
<dbReference type="InterPro" id="IPR032854">
    <property type="entry name" value="ALKBH3"/>
</dbReference>
<proteinExistence type="predicted"/>
<dbReference type="SUPFAM" id="SSF51197">
    <property type="entry name" value="Clavaminate synthase-like"/>
    <property type="match status" value="1"/>
</dbReference>
<sequence>MNLDLFAPEPSQGEWIEINGGRLYWAPAFFDPAESDRYFAALRQSLYWKQEAITLYGRQVMQPRLQSWCGDAQYRYSGLTMQPEPWTPELLTIKAACETASQSQFNSVLANLYRHGQDSMGWHQDNEPELGPQPVIASVTFGESRRFLLRHQRTAEKLEFQLGHGSLLVMAGKTQSNWAHSVPKTQQRSGERINLTYRWIFSK</sequence>
<evidence type="ECO:0000256" key="8">
    <source>
        <dbReference type="ARBA" id="ARBA00023204"/>
    </source>
</evidence>
<dbReference type="GO" id="GO:0032451">
    <property type="term" value="F:demethylase activity"/>
    <property type="evidence" value="ECO:0007669"/>
    <property type="project" value="UniProtKB-ARBA"/>
</dbReference>
<dbReference type="GO" id="GO:0016705">
    <property type="term" value="F:oxidoreductase activity, acting on paired donors, with incorporation or reduction of molecular oxygen"/>
    <property type="evidence" value="ECO:0007669"/>
    <property type="project" value="UniProtKB-ARBA"/>
</dbReference>
<evidence type="ECO:0000256" key="2">
    <source>
        <dbReference type="ARBA" id="ARBA00022723"/>
    </source>
</evidence>
<evidence type="ECO:0000259" key="9">
    <source>
        <dbReference type="PROSITE" id="PS51471"/>
    </source>
</evidence>
<keyword evidence="4" id="KW-0460">Magnesium</keyword>
<gene>
    <name evidence="10" type="ORF">EA58_03470</name>
</gene>
<evidence type="ECO:0000256" key="1">
    <source>
        <dbReference type="ARBA" id="ARBA00001954"/>
    </source>
</evidence>
<comment type="caution">
    <text evidence="10">The sequence shown here is derived from an EMBL/GenBank/DDBJ whole genome shotgun (WGS) entry which is preliminary data.</text>
</comment>
<evidence type="ECO:0000256" key="4">
    <source>
        <dbReference type="ARBA" id="ARBA00022842"/>
    </source>
</evidence>
<keyword evidence="3" id="KW-0227">DNA damage</keyword>
<dbReference type="InterPro" id="IPR027450">
    <property type="entry name" value="AlkB-like"/>
</dbReference>
<dbReference type="FunFam" id="2.60.120.590:FF:000004">
    <property type="entry name" value="DNA oxidative demethylase ALKBH2"/>
    <property type="match status" value="1"/>
</dbReference>
<dbReference type="Gene3D" id="2.60.120.590">
    <property type="entry name" value="Alpha-ketoglutarate-dependent dioxygenase AlkB-like"/>
    <property type="match status" value="1"/>
</dbReference>
<dbReference type="GO" id="GO:0046872">
    <property type="term" value="F:metal ion binding"/>
    <property type="evidence" value="ECO:0007669"/>
    <property type="project" value="UniProtKB-KW"/>
</dbReference>
<accession>A0A066RR48</accession>
<evidence type="ECO:0000256" key="7">
    <source>
        <dbReference type="ARBA" id="ARBA00023004"/>
    </source>
</evidence>
<dbReference type="GO" id="GO:0051213">
    <property type="term" value="F:dioxygenase activity"/>
    <property type="evidence" value="ECO:0007669"/>
    <property type="project" value="UniProtKB-KW"/>
</dbReference>
<dbReference type="PANTHER" id="PTHR31212:SF4">
    <property type="entry name" value="ALPHA-KETOGLUTARATE-DEPENDENT DIOXYGENASE ALKB HOMOLOG 3"/>
    <property type="match status" value="1"/>
</dbReference>
<reference evidence="10 11" key="1">
    <citation type="submission" date="2014-04" db="EMBL/GenBank/DDBJ databases">
        <title>Draft genome sequence of Photobacterium halotolerans S2753: a solonamide, ngercheumicin and holomycin producer.</title>
        <authorList>
            <person name="Machado H.R."/>
            <person name="Gram L."/>
        </authorList>
    </citation>
    <scope>NUCLEOTIDE SEQUENCE [LARGE SCALE GENOMIC DNA]</scope>
    <source>
        <strain evidence="10 11">S2753</strain>
    </source>
</reference>